<feature type="domain" description="Photolyase/cryptochrome alpha/beta" evidence="1">
    <location>
        <begin position="26"/>
        <end position="161"/>
    </location>
</feature>
<dbReference type="PROSITE" id="PS51645">
    <property type="entry name" value="PHR_CRY_ALPHA_BETA"/>
    <property type="match status" value="1"/>
</dbReference>
<dbReference type="FunFam" id="1.25.40.80:FF:000004">
    <property type="entry name" value="Deoxyribodipyrimidine photolyase"/>
    <property type="match status" value="1"/>
</dbReference>
<evidence type="ECO:0000313" key="2">
    <source>
        <dbReference type="EMBL" id="KAG8379696.1"/>
    </source>
</evidence>
<dbReference type="Gene3D" id="1.25.40.80">
    <property type="match status" value="1"/>
</dbReference>
<comment type="caution">
    <text evidence="2">The sequence shown here is derived from an EMBL/GenBank/DDBJ whole genome shotgun (WGS) entry which is preliminary data.</text>
</comment>
<keyword evidence="3" id="KW-1185">Reference proteome</keyword>
<dbReference type="Pfam" id="PF00875">
    <property type="entry name" value="DNA_photolyase"/>
    <property type="match status" value="1"/>
</dbReference>
<proteinExistence type="predicted"/>
<dbReference type="InterPro" id="IPR052219">
    <property type="entry name" value="Photolyase_Class-2"/>
</dbReference>
<dbReference type="SUPFAM" id="SSF52425">
    <property type="entry name" value="Cryptochrome/photolyase, N-terminal domain"/>
    <property type="match status" value="1"/>
</dbReference>
<gene>
    <name evidence="2" type="ORF">BUALT_Bualt07G0115800</name>
</gene>
<dbReference type="GO" id="GO:0000719">
    <property type="term" value="P:photoreactive repair"/>
    <property type="evidence" value="ECO:0007669"/>
    <property type="project" value="TreeGrafter"/>
</dbReference>
<evidence type="ECO:0000313" key="3">
    <source>
        <dbReference type="Proteomes" id="UP000826271"/>
    </source>
</evidence>
<dbReference type="Gene3D" id="3.40.50.620">
    <property type="entry name" value="HUPs"/>
    <property type="match status" value="1"/>
</dbReference>
<dbReference type="InterPro" id="IPR032673">
    <property type="entry name" value="DNA_photolyase_2_CS"/>
</dbReference>
<dbReference type="GO" id="GO:0003904">
    <property type="term" value="F:deoxyribodipyrimidine photo-lyase activity"/>
    <property type="evidence" value="ECO:0007669"/>
    <property type="project" value="TreeGrafter"/>
</dbReference>
<dbReference type="AlphaFoldDB" id="A0AAV6XGP6"/>
<dbReference type="EMBL" id="WHWC01000007">
    <property type="protein sequence ID" value="KAG8379696.1"/>
    <property type="molecule type" value="Genomic_DNA"/>
</dbReference>
<dbReference type="PANTHER" id="PTHR10211">
    <property type="entry name" value="DEOXYRIBODIPYRIMIDINE PHOTOLYASE"/>
    <property type="match status" value="1"/>
</dbReference>
<dbReference type="InterPro" id="IPR014729">
    <property type="entry name" value="Rossmann-like_a/b/a_fold"/>
</dbReference>
<dbReference type="InterPro" id="IPR036155">
    <property type="entry name" value="Crypto/Photolyase_N_sf"/>
</dbReference>
<sequence length="444" mass="51483">MCFSIPAVQPGRIRVLKQAVDSKPVGPVVYWMFRDQRVRDNWALIHAVHQANQWEVPVAIAFNLFHEFKGAKARHLGFMLRGLNKLYSHLLHSTTLQIPFFLFHGEAVDTIPSFLKECGASLLVTDFSPLREVRQWKEEICKRVDESVSIHEVDAHNVVPVWVASDKLEYGARTIRTKINKKLPEYLIDFPELTTPKRKWTSSSEFIDWDNLIARIVREGAEVPELEWCEPDEQAALEVLMGNKNGFLTSRLKNYSSDRNNPLKPKALSSLSAYLHFGKISAQRCALEARKVRKFYPQAVDSFLEELIIRRELADNFCFYQPHYDSLQGAWEWARKTLMDHASDKREHLYTKEQLEKAQTADPYHIDGRDPSGYVGCMWSICEVHDQGWKERPIFGKIRYMNYAGCKRKFDVDGYISYIKRIVGECKKRKAEAVLNDKAKELRS</sequence>
<reference evidence="2" key="1">
    <citation type="submission" date="2019-10" db="EMBL/GenBank/DDBJ databases">
        <authorList>
            <person name="Zhang R."/>
            <person name="Pan Y."/>
            <person name="Wang J."/>
            <person name="Ma R."/>
            <person name="Yu S."/>
        </authorList>
    </citation>
    <scope>NUCLEOTIDE SEQUENCE</scope>
    <source>
        <strain evidence="2">LA-IB0</strain>
        <tissue evidence="2">Leaf</tissue>
    </source>
</reference>
<dbReference type="FunFam" id="3.40.50.620:FF:000110">
    <property type="entry name" value="Deoxyribodipyrimidine photolyase"/>
    <property type="match status" value="1"/>
</dbReference>
<dbReference type="Gene3D" id="1.10.579.10">
    <property type="entry name" value="DNA Cyclobutane Dipyrimidine Photolyase, subunit A, domain 3"/>
    <property type="match status" value="2"/>
</dbReference>
<dbReference type="PROSITE" id="PS01083">
    <property type="entry name" value="DNA_PHOTOLYASES_2_1"/>
    <property type="match status" value="1"/>
</dbReference>
<dbReference type="SUPFAM" id="SSF48173">
    <property type="entry name" value="Cryptochrome/photolyase FAD-binding domain"/>
    <property type="match status" value="1"/>
</dbReference>
<dbReference type="PANTHER" id="PTHR10211:SF0">
    <property type="entry name" value="DEOXYRIBODIPYRIMIDINE PHOTO-LYASE"/>
    <property type="match status" value="1"/>
</dbReference>
<organism evidence="2 3">
    <name type="scientific">Buddleja alternifolia</name>
    <dbReference type="NCBI Taxonomy" id="168488"/>
    <lineage>
        <taxon>Eukaryota</taxon>
        <taxon>Viridiplantae</taxon>
        <taxon>Streptophyta</taxon>
        <taxon>Embryophyta</taxon>
        <taxon>Tracheophyta</taxon>
        <taxon>Spermatophyta</taxon>
        <taxon>Magnoliopsida</taxon>
        <taxon>eudicotyledons</taxon>
        <taxon>Gunneridae</taxon>
        <taxon>Pentapetalae</taxon>
        <taxon>asterids</taxon>
        <taxon>lamiids</taxon>
        <taxon>Lamiales</taxon>
        <taxon>Scrophulariaceae</taxon>
        <taxon>Buddlejeae</taxon>
        <taxon>Buddleja</taxon>
    </lineage>
</organism>
<dbReference type="InterPro" id="IPR006050">
    <property type="entry name" value="DNA_photolyase_N"/>
</dbReference>
<evidence type="ECO:0000259" key="1">
    <source>
        <dbReference type="PROSITE" id="PS51645"/>
    </source>
</evidence>
<protein>
    <recommendedName>
        <fullName evidence="1">Photolyase/cryptochrome alpha/beta domain-containing protein</fullName>
    </recommendedName>
</protein>
<name>A0AAV6XGP6_9LAMI</name>
<accession>A0AAV6XGP6</accession>
<dbReference type="Proteomes" id="UP000826271">
    <property type="component" value="Unassembled WGS sequence"/>
</dbReference>
<dbReference type="InterPro" id="IPR036134">
    <property type="entry name" value="Crypto/Photolyase_FAD-like_sf"/>
</dbReference>